<dbReference type="Pfam" id="PF01557">
    <property type="entry name" value="FAA_hydrolase"/>
    <property type="match status" value="1"/>
</dbReference>
<keyword evidence="5" id="KW-1185">Reference proteome</keyword>
<dbReference type="GO" id="GO:0016787">
    <property type="term" value="F:hydrolase activity"/>
    <property type="evidence" value="ECO:0007669"/>
    <property type="project" value="UniProtKB-KW"/>
</dbReference>
<comment type="caution">
    <text evidence="4">The sequence shown here is derived from an EMBL/GenBank/DDBJ whole genome shotgun (WGS) entry which is preliminary data.</text>
</comment>
<comment type="similarity">
    <text evidence="1">Belongs to the FAH family.</text>
</comment>
<dbReference type="PANTHER" id="PTHR42796">
    <property type="entry name" value="FUMARYLACETOACETATE HYDROLASE DOMAIN-CONTAINING PROTEIN 2A-RELATED"/>
    <property type="match status" value="1"/>
</dbReference>
<dbReference type="InterPro" id="IPR051121">
    <property type="entry name" value="FAH"/>
</dbReference>
<dbReference type="RefSeq" id="WP_111169406.1">
    <property type="nucleotide sequence ID" value="NZ_POUA01000188.1"/>
</dbReference>
<dbReference type="InterPro" id="IPR011234">
    <property type="entry name" value="Fumarylacetoacetase-like_C"/>
</dbReference>
<gene>
    <name evidence="4" type="ORF">C1I98_22420</name>
</gene>
<keyword evidence="2" id="KW-0479">Metal-binding</keyword>
<evidence type="ECO:0000313" key="5">
    <source>
        <dbReference type="Proteomes" id="UP000248544"/>
    </source>
</evidence>
<dbReference type="Proteomes" id="UP000248544">
    <property type="component" value="Unassembled WGS sequence"/>
</dbReference>
<dbReference type="PANTHER" id="PTHR42796:SF4">
    <property type="entry name" value="FUMARYLACETOACETATE HYDROLASE DOMAIN-CONTAINING PROTEIN 2A"/>
    <property type="match status" value="1"/>
</dbReference>
<dbReference type="AlphaFoldDB" id="A0A2W2FYX5"/>
<dbReference type="GO" id="GO:0044281">
    <property type="term" value="P:small molecule metabolic process"/>
    <property type="evidence" value="ECO:0007669"/>
    <property type="project" value="UniProtKB-ARBA"/>
</dbReference>
<name>A0A2W2FYX5_9ACTN</name>
<accession>A0A2W2FYX5</accession>
<evidence type="ECO:0000313" key="4">
    <source>
        <dbReference type="EMBL" id="PZG40893.1"/>
    </source>
</evidence>
<evidence type="ECO:0000259" key="3">
    <source>
        <dbReference type="Pfam" id="PF01557"/>
    </source>
</evidence>
<dbReference type="InterPro" id="IPR036663">
    <property type="entry name" value="Fumarylacetoacetase_C_sf"/>
</dbReference>
<evidence type="ECO:0000256" key="2">
    <source>
        <dbReference type="ARBA" id="ARBA00022723"/>
    </source>
</evidence>
<dbReference type="EMBL" id="POUA01000188">
    <property type="protein sequence ID" value="PZG40893.1"/>
    <property type="molecule type" value="Genomic_DNA"/>
</dbReference>
<feature type="domain" description="Fumarylacetoacetase-like C-terminal" evidence="3">
    <location>
        <begin position="73"/>
        <end position="276"/>
    </location>
</feature>
<dbReference type="SUPFAM" id="SSF56529">
    <property type="entry name" value="FAH"/>
    <property type="match status" value="1"/>
</dbReference>
<sequence>MRIANLDGRLALITDGGAVDAERASGGAFGPDPQAVFERWAEFSAWARDADVSQARPYDVADLRAPVPQPRQIFAIGLNYREHAVESGFEIPQHPVVFTKFASSITGPAGRIGLPDGKVDWEVELVAVIGARAYQVKESNGWDHVAGLTVGQDISDRLTQFIAPPPQFSMGKSFPGFAPMGPVLVTPEEFDDRDDIALGCTLNGEPVQDARSSDLIFGIPALIARLSAVLPLLPGDVIFTGTPSGVGQSRTPARFLAPGDELVTWVDGIGEMRHTFG</sequence>
<reference evidence="4 5" key="1">
    <citation type="submission" date="2018-01" db="EMBL/GenBank/DDBJ databases">
        <title>Draft genome sequence of Sphaerisporangium sp. 7K107.</title>
        <authorList>
            <person name="Sahin N."/>
            <person name="Saygin H."/>
            <person name="Ay H."/>
        </authorList>
    </citation>
    <scope>NUCLEOTIDE SEQUENCE [LARGE SCALE GENOMIC DNA]</scope>
    <source>
        <strain evidence="4 5">7K107</strain>
    </source>
</reference>
<keyword evidence="4" id="KW-0378">Hydrolase</keyword>
<proteinExistence type="inferred from homology"/>
<dbReference type="GO" id="GO:0046872">
    <property type="term" value="F:metal ion binding"/>
    <property type="evidence" value="ECO:0007669"/>
    <property type="project" value="UniProtKB-KW"/>
</dbReference>
<evidence type="ECO:0000256" key="1">
    <source>
        <dbReference type="ARBA" id="ARBA00010211"/>
    </source>
</evidence>
<dbReference type="Gene3D" id="3.90.850.10">
    <property type="entry name" value="Fumarylacetoacetase-like, C-terminal domain"/>
    <property type="match status" value="1"/>
</dbReference>
<protein>
    <submittedName>
        <fullName evidence="4">Fumarylacetoacetate hydrolase</fullName>
    </submittedName>
</protein>
<organism evidence="4 5">
    <name type="scientific">Spongiactinospora gelatinilytica</name>
    <dbReference type="NCBI Taxonomy" id="2666298"/>
    <lineage>
        <taxon>Bacteria</taxon>
        <taxon>Bacillati</taxon>
        <taxon>Actinomycetota</taxon>
        <taxon>Actinomycetes</taxon>
        <taxon>Streptosporangiales</taxon>
        <taxon>Streptosporangiaceae</taxon>
        <taxon>Spongiactinospora</taxon>
    </lineage>
</organism>